<gene>
    <name evidence="2" type="ORF">FNJ47_00195</name>
</gene>
<keyword evidence="3" id="KW-1185">Reference proteome</keyword>
<sequence length="868" mass="94071">MNFPSPGRALQQSGSVGAQDNSSVSPSADAAAFEQQPGEIADAGSGVPEQTSARLVGAWRSEGLPLTDTDEHEYSALSHGGSSRAMLLPSVQQPRQAVWAFADRGSEPLYFEDVPLVEGLRAALIKRGFKEHTAKGHVDSLLRFGRWLVQHSKQGIAERLHDSTLNSDAAAFNESGERGILTALGHLRISQVAGGVELIPSRASPFAQDAELIKEYKSTVINERKEAATAYRYGTALGRFSKYLRNNAKSAKSAIAARLHDNSLDEDLMRYEATPGYHPKVRAALTDLRKTLAGDDAVELDGGIRPDSEAAAVTGEMWSADAVAPDSVWQRTVGWPEILPAQGHEQDAPSSVMDQPSPSAYLAPQAGQVGRSADLLYSEDIPLILGLRKALLRGGAAESTARSNVDYLLGFDRWLFGNHRPAMAERLDHEMLDEEIEEFIAKGGATNVRTALAHLRTSQAAGGVAPVAGQPDLKAYPDDAARIKQYKEDAAAAGTSKIARTYASVMTDFSHYLRENNRQSIAARLDEDGLDKDQSLIEDMDLYRQSGGSRAIRAALKHLRTGARKPASLHAEDAPLISALENALIKANFEKITAQTNGRILRRFSRWLFSNEKLAIAARLYDKSLDKDAAAFDKSGKRRALTALAHLRASQSADGIAPNASRAKTVANLFHPEDAQLVSALEKALVAARYEEASAQAIARHIRKLSQWLLANNRPAIAARTGEESLDKDAASFKANGGEQQITASLAHLRASQSAAGIAPRKPRAELSPYPEDADLIKDYKAAESRPTARNYAPFLIGFSNYLRQNHKQSIAARLSDESLDEDVETYKRSGGHAKTSAALAHLAKSAAGVRAVELRRTADKLRRTMHY</sequence>
<feature type="compositionally biased region" description="Polar residues" evidence="1">
    <location>
        <begin position="10"/>
        <end position="26"/>
    </location>
</feature>
<evidence type="ECO:0000313" key="3">
    <source>
        <dbReference type="Proteomes" id="UP000468531"/>
    </source>
</evidence>
<dbReference type="AlphaFoldDB" id="A0A6P1B6K9"/>
<organism evidence="2 3">
    <name type="scientific">Bradyrhizobium uaiense</name>
    <dbReference type="NCBI Taxonomy" id="2594946"/>
    <lineage>
        <taxon>Bacteria</taxon>
        <taxon>Pseudomonadati</taxon>
        <taxon>Pseudomonadota</taxon>
        <taxon>Alphaproteobacteria</taxon>
        <taxon>Hyphomicrobiales</taxon>
        <taxon>Nitrobacteraceae</taxon>
        <taxon>Bradyrhizobium</taxon>
    </lineage>
</organism>
<comment type="caution">
    <text evidence="2">The sequence shown here is derived from an EMBL/GenBank/DDBJ whole genome shotgun (WGS) entry which is preliminary data.</text>
</comment>
<dbReference type="RefSeq" id="WP_163149271.1">
    <property type="nucleotide sequence ID" value="NZ_VKHP01000001.1"/>
</dbReference>
<evidence type="ECO:0008006" key="4">
    <source>
        <dbReference type="Google" id="ProtNLM"/>
    </source>
</evidence>
<reference evidence="2 3" key="1">
    <citation type="journal article" date="2020" name="Arch. Microbiol.">
        <title>Bradyrhizobium uaiense sp. nov., a new highly efficient cowpea symbiont.</title>
        <authorList>
            <person name="Cabral Michel D."/>
            <person name="Azarias Guimaraes A."/>
            <person name="Martins da Costa E."/>
            <person name="Soares de Carvalho T."/>
            <person name="Balsanelli E."/>
            <person name="Willems A."/>
            <person name="Maltempi de Souza E."/>
            <person name="de Souza Moreira F.M."/>
        </authorList>
    </citation>
    <scope>NUCLEOTIDE SEQUENCE [LARGE SCALE GENOMIC DNA]</scope>
    <source>
        <strain evidence="2 3">UFLA 03-164</strain>
    </source>
</reference>
<protein>
    <recommendedName>
        <fullName evidence="4">Integrase</fullName>
    </recommendedName>
</protein>
<dbReference type="Proteomes" id="UP000468531">
    <property type="component" value="Unassembled WGS sequence"/>
</dbReference>
<evidence type="ECO:0000256" key="1">
    <source>
        <dbReference type="SAM" id="MobiDB-lite"/>
    </source>
</evidence>
<accession>A0A6P1B6K9</accession>
<feature type="region of interest" description="Disordered" evidence="1">
    <location>
        <begin position="1"/>
        <end position="48"/>
    </location>
</feature>
<proteinExistence type="predicted"/>
<evidence type="ECO:0000313" key="2">
    <source>
        <dbReference type="EMBL" id="NEU94287.1"/>
    </source>
</evidence>
<dbReference type="EMBL" id="VKHP01000001">
    <property type="protein sequence ID" value="NEU94287.1"/>
    <property type="molecule type" value="Genomic_DNA"/>
</dbReference>
<name>A0A6P1B6K9_9BRAD</name>